<protein>
    <submittedName>
        <fullName evidence="1">Uncharacterized protein</fullName>
    </submittedName>
</protein>
<sequence>MFHINYQGKVAKCGGLFRKCEVETSPHFETKAEGEAYLEKWEDNRRRYPSLQYSSLVEPCFKGHGPGNLLNIEGSSEYLHVFLNSEELEEAILEFLFQEYENGALPMTVLGPAADFTEDPQLIKMVEQFYACDGDYWIAGGPSPAPGMSIDKILPLLVERLYAKYSIIEFFAWLGYEVYHTGEFIGIGYFRCGYSDFLVARENEAWEEEIAYLFEEDDDYDYELEE</sequence>
<gene>
    <name evidence="1" type="ORF">PW220_01135</name>
</gene>
<name>A0AA97A305_9STRE</name>
<dbReference type="AlphaFoldDB" id="A0AA97A305"/>
<dbReference type="Proteomes" id="UP001301526">
    <property type="component" value="Chromosome"/>
</dbReference>
<proteinExistence type="predicted"/>
<evidence type="ECO:0000313" key="2">
    <source>
        <dbReference type="Proteomes" id="UP001301526"/>
    </source>
</evidence>
<accession>A0AA97A305</accession>
<keyword evidence="2" id="KW-1185">Reference proteome</keyword>
<dbReference type="RefSeq" id="WP_248055296.1">
    <property type="nucleotide sequence ID" value="NZ_CP118734.1"/>
</dbReference>
<evidence type="ECO:0000313" key="1">
    <source>
        <dbReference type="EMBL" id="WNY49280.1"/>
    </source>
</evidence>
<dbReference type="EMBL" id="CP118734">
    <property type="protein sequence ID" value="WNY49280.1"/>
    <property type="molecule type" value="Genomic_DNA"/>
</dbReference>
<reference evidence="1 2" key="1">
    <citation type="submission" date="2023-02" db="EMBL/GenBank/DDBJ databases">
        <title>Streptococcus sp. Genome Sequencing and Assembly.</title>
        <authorList>
            <person name="Shore S.M."/>
            <person name="Nicholson T.L."/>
        </authorList>
    </citation>
    <scope>NUCLEOTIDE SEQUENCE [LARGE SCALE GENOMIC DNA]</scope>
    <source>
        <strain evidence="1 2">29892</strain>
    </source>
</reference>
<organism evidence="1 2">
    <name type="scientific">Streptococcus iners subsp. hyiners</name>
    <dbReference type="NCBI Taxonomy" id="3028083"/>
    <lineage>
        <taxon>Bacteria</taxon>
        <taxon>Bacillati</taxon>
        <taxon>Bacillota</taxon>
        <taxon>Bacilli</taxon>
        <taxon>Lactobacillales</taxon>
        <taxon>Streptococcaceae</taxon>
        <taxon>Streptococcus</taxon>
        <taxon>Streptococcus iners</taxon>
    </lineage>
</organism>